<keyword evidence="2" id="KW-1185">Reference proteome</keyword>
<reference evidence="1 2" key="1">
    <citation type="submission" date="2024-01" db="EMBL/GenBank/DDBJ databases">
        <title>Genome assemblies of Stephania.</title>
        <authorList>
            <person name="Yang L."/>
        </authorList>
    </citation>
    <scope>NUCLEOTIDE SEQUENCE [LARGE SCALE GENOMIC DNA]</scope>
    <source>
        <strain evidence="1">QJT</strain>
        <tissue evidence="1">Leaf</tissue>
    </source>
</reference>
<evidence type="ECO:0000313" key="1">
    <source>
        <dbReference type="EMBL" id="KAK9131397.1"/>
    </source>
</evidence>
<comment type="caution">
    <text evidence="1">The sequence shown here is derived from an EMBL/GenBank/DDBJ whole genome shotgun (WGS) entry which is preliminary data.</text>
</comment>
<dbReference type="InterPro" id="IPR006912">
    <property type="entry name" value="Harbinger_derived_prot"/>
</dbReference>
<evidence type="ECO:0008006" key="3">
    <source>
        <dbReference type="Google" id="ProtNLM"/>
    </source>
</evidence>
<dbReference type="Proteomes" id="UP001417504">
    <property type="component" value="Unassembled WGS sequence"/>
</dbReference>
<accession>A0AAP0JBZ9</accession>
<dbReference type="AlphaFoldDB" id="A0AAP0JBZ9"/>
<name>A0AAP0JBZ9_9MAGN</name>
<proteinExistence type="predicted"/>
<dbReference type="Pfam" id="PF04827">
    <property type="entry name" value="Plant_tran"/>
    <property type="match status" value="1"/>
</dbReference>
<protein>
    <recommendedName>
        <fullName evidence="3">Harbinger transposase-derived protein</fullName>
    </recommendedName>
</protein>
<dbReference type="EMBL" id="JBBNAE010000004">
    <property type="protein sequence ID" value="KAK9131397.1"/>
    <property type="molecule type" value="Genomic_DNA"/>
</dbReference>
<dbReference type="PANTHER" id="PTHR47150">
    <property type="entry name" value="OS12G0169200 PROTEIN"/>
    <property type="match status" value="1"/>
</dbReference>
<evidence type="ECO:0000313" key="2">
    <source>
        <dbReference type="Proteomes" id="UP001417504"/>
    </source>
</evidence>
<organism evidence="1 2">
    <name type="scientific">Stephania japonica</name>
    <dbReference type="NCBI Taxonomy" id="461633"/>
    <lineage>
        <taxon>Eukaryota</taxon>
        <taxon>Viridiplantae</taxon>
        <taxon>Streptophyta</taxon>
        <taxon>Embryophyta</taxon>
        <taxon>Tracheophyta</taxon>
        <taxon>Spermatophyta</taxon>
        <taxon>Magnoliopsida</taxon>
        <taxon>Ranunculales</taxon>
        <taxon>Menispermaceae</taxon>
        <taxon>Menispermoideae</taxon>
        <taxon>Cissampelideae</taxon>
        <taxon>Stephania</taxon>
    </lineage>
</organism>
<gene>
    <name evidence="1" type="ORF">Sjap_011884</name>
</gene>
<sequence>MDIELFERILQAVKSYDDYFTPKIDATGKEGLSPLQKMTAAVRMLAYGCPADLLDEYIQIGESTAIESLIHFCDAVIGVFEERYLRRPTSIDIAMLLQEGEERGFPGMLGSLDCMHWHWKNCPTAWHGTHTNGFKGVPTLILEIVASKSLWIWHAFFGMAGTNNDITVLDRSPLFDDLINGVAPHVIS</sequence>
<dbReference type="PANTHER" id="PTHR47150:SF7">
    <property type="entry name" value="NUCLEASE"/>
    <property type="match status" value="1"/>
</dbReference>